<accession>A0A8T0I8C9</accession>
<sequence length="323" mass="35899">MSFAAVSRRTVTGLVHGLGAVQPLEQLQWKAKAGGLSVFVKRGGVGGSRTMAVANPNVETKSGREMGKGQSGKGSSEASKVAMETVAKKAPVTAEFNVSHKDLPIENPHLPRALAAVDAQHPEGTVGRAHNDYTVLQQHCAFFDRNGDGVIYPQETYQGFRALGYSPTISVLAAIVINGSFSYPTYDGWIPDPRFPIYLEKIHRTKHGSDTEVYDTEGRFLPSKFEEIFNKYATKRPDAMTYEEIIRMTNALRNVNDPYGWSAAKLEWGFTYWLVKDDEGFASKEKIRGVYDGSFFDQVEQEIKQGKNKDKKVELQKIDPKNN</sequence>
<dbReference type="GO" id="GO:0005509">
    <property type="term" value="F:calcium ion binding"/>
    <property type="evidence" value="ECO:0007669"/>
    <property type="project" value="InterPro"/>
</dbReference>
<dbReference type="Gene3D" id="1.10.238.10">
    <property type="entry name" value="EF-hand"/>
    <property type="match status" value="1"/>
</dbReference>
<evidence type="ECO:0000313" key="4">
    <source>
        <dbReference type="EMBL" id="KAG0579245.1"/>
    </source>
</evidence>
<dbReference type="AlphaFoldDB" id="A0A8T0I8C9"/>
<proteinExistence type="inferred from homology"/>
<dbReference type="Proteomes" id="UP000822688">
    <property type="component" value="Chromosome 4"/>
</dbReference>
<evidence type="ECO:0000259" key="3">
    <source>
        <dbReference type="PROSITE" id="PS50222"/>
    </source>
</evidence>
<keyword evidence="5" id="KW-1185">Reference proteome</keyword>
<dbReference type="Pfam" id="PF05042">
    <property type="entry name" value="Caleosin"/>
    <property type="match status" value="1"/>
</dbReference>
<evidence type="ECO:0000256" key="2">
    <source>
        <dbReference type="SAM" id="MobiDB-lite"/>
    </source>
</evidence>
<dbReference type="EMBL" id="CM026424">
    <property type="protein sequence ID" value="KAG0579245.1"/>
    <property type="molecule type" value="Genomic_DNA"/>
</dbReference>
<dbReference type="PANTHER" id="PTHR31495">
    <property type="entry name" value="PEROXYGENASE 3-RELATED"/>
    <property type="match status" value="1"/>
</dbReference>
<dbReference type="InterPro" id="IPR007736">
    <property type="entry name" value="Caleosin-related"/>
</dbReference>
<dbReference type="InterPro" id="IPR011992">
    <property type="entry name" value="EF-hand-dom_pair"/>
</dbReference>
<comment type="similarity">
    <text evidence="1">Belongs to the caleosin family.</text>
</comment>
<protein>
    <recommendedName>
        <fullName evidence="3">EF-hand domain-containing protein</fullName>
    </recommendedName>
</protein>
<gene>
    <name evidence="4" type="ORF">KC19_4G084900</name>
</gene>
<organism evidence="4 5">
    <name type="scientific">Ceratodon purpureus</name>
    <name type="common">Fire moss</name>
    <name type="synonym">Dicranum purpureum</name>
    <dbReference type="NCBI Taxonomy" id="3225"/>
    <lineage>
        <taxon>Eukaryota</taxon>
        <taxon>Viridiplantae</taxon>
        <taxon>Streptophyta</taxon>
        <taxon>Embryophyta</taxon>
        <taxon>Bryophyta</taxon>
        <taxon>Bryophytina</taxon>
        <taxon>Bryopsida</taxon>
        <taxon>Dicranidae</taxon>
        <taxon>Pseudoditrichales</taxon>
        <taxon>Ditrichaceae</taxon>
        <taxon>Ceratodon</taxon>
    </lineage>
</organism>
<dbReference type="InterPro" id="IPR002048">
    <property type="entry name" value="EF_hand_dom"/>
</dbReference>
<dbReference type="GO" id="GO:0004497">
    <property type="term" value="F:monooxygenase activity"/>
    <property type="evidence" value="ECO:0007669"/>
    <property type="project" value="TreeGrafter"/>
</dbReference>
<dbReference type="SUPFAM" id="SSF47473">
    <property type="entry name" value="EF-hand"/>
    <property type="match status" value="1"/>
</dbReference>
<feature type="region of interest" description="Disordered" evidence="2">
    <location>
        <begin position="57"/>
        <end position="78"/>
    </location>
</feature>
<reference evidence="4" key="1">
    <citation type="submission" date="2020-06" db="EMBL/GenBank/DDBJ databases">
        <title>WGS assembly of Ceratodon purpureus strain R40.</title>
        <authorList>
            <person name="Carey S.B."/>
            <person name="Jenkins J."/>
            <person name="Shu S."/>
            <person name="Lovell J.T."/>
            <person name="Sreedasyam A."/>
            <person name="Maumus F."/>
            <person name="Tiley G.P."/>
            <person name="Fernandez-Pozo N."/>
            <person name="Barry K."/>
            <person name="Chen C."/>
            <person name="Wang M."/>
            <person name="Lipzen A."/>
            <person name="Daum C."/>
            <person name="Saski C.A."/>
            <person name="Payton A.C."/>
            <person name="Mcbreen J.C."/>
            <person name="Conrad R.E."/>
            <person name="Kollar L.M."/>
            <person name="Olsson S."/>
            <person name="Huttunen S."/>
            <person name="Landis J.B."/>
            <person name="Wickett N.J."/>
            <person name="Johnson M.G."/>
            <person name="Rensing S.A."/>
            <person name="Grimwood J."/>
            <person name="Schmutz J."/>
            <person name="Mcdaniel S.F."/>
        </authorList>
    </citation>
    <scope>NUCLEOTIDE SEQUENCE</scope>
    <source>
        <strain evidence="4">R40</strain>
    </source>
</reference>
<evidence type="ECO:0000256" key="1">
    <source>
        <dbReference type="ARBA" id="ARBA00006765"/>
    </source>
</evidence>
<name>A0A8T0I8C9_CERPU</name>
<dbReference type="PROSITE" id="PS50222">
    <property type="entry name" value="EF_HAND_2"/>
    <property type="match status" value="1"/>
</dbReference>
<evidence type="ECO:0000313" key="5">
    <source>
        <dbReference type="Proteomes" id="UP000822688"/>
    </source>
</evidence>
<feature type="domain" description="EF-hand" evidence="3">
    <location>
        <begin position="131"/>
        <end position="166"/>
    </location>
</feature>
<comment type="caution">
    <text evidence="4">The sequence shown here is derived from an EMBL/GenBank/DDBJ whole genome shotgun (WGS) entry which is preliminary data.</text>
</comment>
<dbReference type="PANTHER" id="PTHR31495:SF46">
    <property type="entry name" value="CALEOSIN"/>
    <property type="match status" value="1"/>
</dbReference>